<keyword evidence="2 4" id="KW-0863">Zinc-finger</keyword>
<evidence type="ECO:0000313" key="7">
    <source>
        <dbReference type="EMBL" id="KDR21699.1"/>
    </source>
</evidence>
<dbReference type="GO" id="GO:0016567">
    <property type="term" value="P:protein ubiquitination"/>
    <property type="evidence" value="ECO:0007669"/>
    <property type="project" value="UniProtKB-UniPathway"/>
</dbReference>
<proteinExistence type="predicted"/>
<evidence type="ECO:0000256" key="5">
    <source>
        <dbReference type="SAM" id="MobiDB-lite"/>
    </source>
</evidence>
<evidence type="ECO:0000256" key="3">
    <source>
        <dbReference type="ARBA" id="ARBA00022833"/>
    </source>
</evidence>
<gene>
    <name evidence="7" type="ORF">L798_03824</name>
</gene>
<dbReference type="OrthoDB" id="8189650at2759"/>
<organism evidence="7 8">
    <name type="scientific">Zootermopsis nevadensis</name>
    <name type="common">Dampwood termite</name>
    <dbReference type="NCBI Taxonomy" id="136037"/>
    <lineage>
        <taxon>Eukaryota</taxon>
        <taxon>Metazoa</taxon>
        <taxon>Ecdysozoa</taxon>
        <taxon>Arthropoda</taxon>
        <taxon>Hexapoda</taxon>
        <taxon>Insecta</taxon>
        <taxon>Pterygota</taxon>
        <taxon>Neoptera</taxon>
        <taxon>Polyneoptera</taxon>
        <taxon>Dictyoptera</taxon>
        <taxon>Blattodea</taxon>
        <taxon>Blattoidea</taxon>
        <taxon>Termitoidae</taxon>
        <taxon>Termopsidae</taxon>
        <taxon>Zootermopsis</taxon>
    </lineage>
</organism>
<keyword evidence="8" id="KW-1185">Reference proteome</keyword>
<sequence>MSESAAQVGCPPAKPQALNELSYKELQNMCMGFNLPANLKHSQMLRMLEARNAGDEATIHAILTEYREQRCKRRPKSTLPPGSRPEQTEQKTKRRRLSTANRHQDYCYVFPQQTASGQFWTSELPPESRHQSDDSAQLRAVDTSGLETMKLVMEATATRREVSAPELTVHRPQPLLRTLLQEGPGPSSATETIVGAESPAPQSFYGGHATWPVYLDMQRADPPTYIPDATTTPHIFRPVLFDPGMDSTRLLDLNQPCSYSVPLEQAEDLSIGRHPPVIPPCHLEPPQTFPAFYPERVNPQSLRYSHSPKSTAAVTQPDHGTKCSRRGDNPPPLELVLNVKSDYHASEAPMPTFWKSATTTTHQCYRSPVCSATAISAPREMAENAVGQEEVPGAAEEPWWGAGNDGAHQVQRTAASFPEFRQNDQLSYPLIYSYLASTDEELQQETEGRRGLGWPLEAQHRPQAMSSPNDATSHVVDGGTSLFPAVSEDPQLRDAMFEIIQDEHRSRQPPVAQCCRYQRHGCRTAGLEPSDLQQHEKVCTYQTVQCYNQCAWSGRLKHLSAHLREVHRKEISRRAEASHTIPLHEVRALQKMSFLREVKRRLFVITIHCHGHLLYATIQFVPSWKPDSVSLVKASLEVVGQDGRPHSWRGKVRPVYESLSTLWATDQCLTVDPAAIGAFAGANIILHTKITAYGPGST</sequence>
<reference evidence="7 8" key="1">
    <citation type="journal article" date="2014" name="Nat. Commun.">
        <title>Molecular traces of alternative social organization in a termite genome.</title>
        <authorList>
            <person name="Terrapon N."/>
            <person name="Li C."/>
            <person name="Robertson H.M."/>
            <person name="Ji L."/>
            <person name="Meng X."/>
            <person name="Booth W."/>
            <person name="Chen Z."/>
            <person name="Childers C.P."/>
            <person name="Glastad K.M."/>
            <person name="Gokhale K."/>
            <person name="Gowin J."/>
            <person name="Gronenberg W."/>
            <person name="Hermansen R.A."/>
            <person name="Hu H."/>
            <person name="Hunt B.G."/>
            <person name="Huylmans A.K."/>
            <person name="Khalil S.M."/>
            <person name="Mitchell R.D."/>
            <person name="Munoz-Torres M.C."/>
            <person name="Mustard J.A."/>
            <person name="Pan H."/>
            <person name="Reese J.T."/>
            <person name="Scharf M.E."/>
            <person name="Sun F."/>
            <person name="Vogel H."/>
            <person name="Xiao J."/>
            <person name="Yang W."/>
            <person name="Yang Z."/>
            <person name="Yang Z."/>
            <person name="Zhou J."/>
            <person name="Zhu J."/>
            <person name="Brent C.S."/>
            <person name="Elsik C.G."/>
            <person name="Goodisman M.A."/>
            <person name="Liberles D.A."/>
            <person name="Roe R.M."/>
            <person name="Vargo E.L."/>
            <person name="Vilcinskas A."/>
            <person name="Wang J."/>
            <person name="Bornberg-Bauer E."/>
            <person name="Korb J."/>
            <person name="Zhang G."/>
            <person name="Liebig J."/>
        </authorList>
    </citation>
    <scope>NUCLEOTIDE SEQUENCE [LARGE SCALE GENOMIC DNA]</scope>
    <source>
        <tissue evidence="7">Whole organism</tissue>
    </source>
</reference>
<keyword evidence="3" id="KW-0862">Zinc</keyword>
<dbReference type="AlphaFoldDB" id="A0A067RPR4"/>
<keyword evidence="1" id="KW-0479">Metal-binding</keyword>
<evidence type="ECO:0000256" key="2">
    <source>
        <dbReference type="ARBA" id="ARBA00022771"/>
    </source>
</evidence>
<feature type="compositionally biased region" description="Basic and acidic residues" evidence="5">
    <location>
        <begin position="319"/>
        <end position="328"/>
    </location>
</feature>
<dbReference type="Proteomes" id="UP000027135">
    <property type="component" value="Unassembled WGS sequence"/>
</dbReference>
<dbReference type="PROSITE" id="PS51081">
    <property type="entry name" value="ZF_SIAH"/>
    <property type="match status" value="1"/>
</dbReference>
<dbReference type="InParanoid" id="A0A067RPR4"/>
<dbReference type="Gene3D" id="3.30.40.10">
    <property type="entry name" value="Zinc/RING finger domain, C3HC4 (zinc finger)"/>
    <property type="match status" value="1"/>
</dbReference>
<dbReference type="InterPro" id="IPR013010">
    <property type="entry name" value="Znf_SIAH"/>
</dbReference>
<dbReference type="GO" id="GO:0008270">
    <property type="term" value="F:zinc ion binding"/>
    <property type="evidence" value="ECO:0007669"/>
    <property type="project" value="UniProtKB-KW"/>
</dbReference>
<name>A0A067RPR4_ZOONE</name>
<protein>
    <recommendedName>
        <fullName evidence="6">SIAH-type domain-containing protein</fullName>
    </recommendedName>
</protein>
<evidence type="ECO:0000313" key="8">
    <source>
        <dbReference type="Proteomes" id="UP000027135"/>
    </source>
</evidence>
<evidence type="ECO:0000259" key="6">
    <source>
        <dbReference type="PROSITE" id="PS51081"/>
    </source>
</evidence>
<accession>A0A067RPR4</accession>
<dbReference type="UniPathway" id="UPA00143"/>
<evidence type="ECO:0000256" key="1">
    <source>
        <dbReference type="ARBA" id="ARBA00022723"/>
    </source>
</evidence>
<evidence type="ECO:0000256" key="4">
    <source>
        <dbReference type="PROSITE-ProRule" id="PRU00455"/>
    </source>
</evidence>
<dbReference type="InterPro" id="IPR013083">
    <property type="entry name" value="Znf_RING/FYVE/PHD"/>
</dbReference>
<dbReference type="EMBL" id="KK852543">
    <property type="protein sequence ID" value="KDR21699.1"/>
    <property type="molecule type" value="Genomic_DNA"/>
</dbReference>
<feature type="region of interest" description="Disordered" evidence="5">
    <location>
        <begin position="303"/>
        <end position="331"/>
    </location>
</feature>
<feature type="compositionally biased region" description="Polar residues" evidence="5">
    <location>
        <begin position="303"/>
        <end position="314"/>
    </location>
</feature>
<dbReference type="SUPFAM" id="SSF49599">
    <property type="entry name" value="TRAF domain-like"/>
    <property type="match status" value="1"/>
</dbReference>
<dbReference type="Pfam" id="PF21361">
    <property type="entry name" value="Sina_ZnF"/>
    <property type="match status" value="1"/>
</dbReference>
<feature type="domain" description="SIAH-type" evidence="6">
    <location>
        <begin position="510"/>
        <end position="568"/>
    </location>
</feature>
<feature type="region of interest" description="Disordered" evidence="5">
    <location>
        <begin position="69"/>
        <end position="98"/>
    </location>
</feature>